<sequence length="494" mass="54784">MNSEQLIKSLLKQGEGEQLEFKQVIRKDAIGKSICAFLNHEGGQVLVGVSDDNKVVGINDAERWEKELTEYLNTAIIPEAPVMVSLEQVGSKQVILVKVWAGSKQPYIFDGSIYFRRGQSTVKATSQEISDLIHNRQKTELHWERQIALGVELEDLDIHEIQTTITRSINESKLDESKGNPIDFLTHFGLFQNGHFTNAALVLFAKNPARFIPQARVRVAFLEKGKTANEFVDDKLLDGNLFKNITAVQDFFEKHLRTSRKFSEKEWERQDEYVVPMSALREGVMNALVHRDYSVPSASMSVIIYSDKIEIFNSGKSPLKAAELKKSHLSLPVNPDIAHMAFLRGYIEKIGRGTIKIMDACKTAGLKAPKWTTSESSVKLSFPLNVKLGGATDGANGGASNDTLTTKLDGAIDGAIDGATKATKRKLSVLLKAIVSNEGKRTPDYKGITKLGSGRTMERYIEQLKEVGFIEFKGTAAQTGGYFITDKLKKIISS</sequence>
<dbReference type="InterPro" id="IPR007421">
    <property type="entry name" value="Schlafen_AlbA_2_dom"/>
</dbReference>
<feature type="domain" description="Schlafen AlbA-2" evidence="1">
    <location>
        <begin position="15"/>
        <end position="124"/>
    </location>
</feature>
<proteinExistence type="predicted"/>
<dbReference type="EMBL" id="LGIA01000218">
    <property type="protein sequence ID" value="KOH42629.1"/>
    <property type="molecule type" value="Genomic_DNA"/>
</dbReference>
<dbReference type="OrthoDB" id="9807907at2"/>
<name>A0A0L8V2L8_9BACT</name>
<gene>
    <name evidence="2" type="ORF">NC99_45530</name>
</gene>
<dbReference type="Pfam" id="PF13749">
    <property type="entry name" value="HATPase_c_4"/>
    <property type="match status" value="1"/>
</dbReference>
<comment type="caution">
    <text evidence="2">The sequence shown here is derived from an EMBL/GenBank/DDBJ whole genome shotgun (WGS) entry which is preliminary data.</text>
</comment>
<dbReference type="AlphaFoldDB" id="A0A0L8V2L8"/>
<evidence type="ECO:0000313" key="2">
    <source>
        <dbReference type="EMBL" id="KOH42629.1"/>
    </source>
</evidence>
<dbReference type="Gene3D" id="3.30.950.30">
    <property type="entry name" value="Schlafen, AAA domain"/>
    <property type="match status" value="1"/>
</dbReference>
<keyword evidence="3" id="KW-1185">Reference proteome</keyword>
<dbReference type="RefSeq" id="WP_053188752.1">
    <property type="nucleotide sequence ID" value="NZ_LGIA01000218.1"/>
</dbReference>
<protein>
    <submittedName>
        <fullName evidence="2">Transcriptional regulator</fullName>
    </submittedName>
</protein>
<reference evidence="3" key="1">
    <citation type="submission" date="2015-07" db="EMBL/GenBank/DDBJ databases">
        <title>Genome sequencing of Sunxiuqinia dokdonensis strain SK.</title>
        <authorList>
            <person name="Ahn S."/>
            <person name="Kim B.-C."/>
        </authorList>
    </citation>
    <scope>NUCLEOTIDE SEQUENCE [LARGE SCALE GENOMIC DNA]</scope>
    <source>
        <strain evidence="3">SK</strain>
    </source>
</reference>
<dbReference type="STRING" id="1409788.NC99_45530"/>
<evidence type="ECO:0000259" key="1">
    <source>
        <dbReference type="Pfam" id="PF04326"/>
    </source>
</evidence>
<dbReference type="InterPro" id="IPR038461">
    <property type="entry name" value="Schlafen_AlbA_2_dom_sf"/>
</dbReference>
<accession>A0A0L8V2L8</accession>
<dbReference type="PANTHER" id="PTHR30595">
    <property type="entry name" value="GLPR-RELATED TRANSCRIPTIONAL REPRESSOR"/>
    <property type="match status" value="1"/>
</dbReference>
<dbReference type="PANTHER" id="PTHR30595:SF6">
    <property type="entry name" value="SCHLAFEN ALBA-2 DOMAIN-CONTAINING PROTEIN"/>
    <property type="match status" value="1"/>
</dbReference>
<dbReference type="Gene3D" id="3.30.565.60">
    <property type="match status" value="1"/>
</dbReference>
<evidence type="ECO:0000313" key="3">
    <source>
        <dbReference type="Proteomes" id="UP000036958"/>
    </source>
</evidence>
<dbReference type="InterPro" id="IPR038475">
    <property type="entry name" value="RecG_C_sf"/>
</dbReference>
<dbReference type="Pfam" id="PF04326">
    <property type="entry name" value="SLFN_AlbA_2"/>
    <property type="match status" value="1"/>
</dbReference>
<dbReference type="Proteomes" id="UP000036958">
    <property type="component" value="Unassembled WGS sequence"/>
</dbReference>
<organism evidence="2 3">
    <name type="scientific">Sunxiuqinia dokdonensis</name>
    <dbReference type="NCBI Taxonomy" id="1409788"/>
    <lineage>
        <taxon>Bacteria</taxon>
        <taxon>Pseudomonadati</taxon>
        <taxon>Bacteroidota</taxon>
        <taxon>Bacteroidia</taxon>
        <taxon>Marinilabiliales</taxon>
        <taxon>Prolixibacteraceae</taxon>
        <taxon>Sunxiuqinia</taxon>
    </lineage>
</organism>